<organism evidence="2">
    <name type="scientific">Tanacetum cinerariifolium</name>
    <name type="common">Dalmatian daisy</name>
    <name type="synonym">Chrysanthemum cinerariifolium</name>
    <dbReference type="NCBI Taxonomy" id="118510"/>
    <lineage>
        <taxon>Eukaryota</taxon>
        <taxon>Viridiplantae</taxon>
        <taxon>Streptophyta</taxon>
        <taxon>Embryophyta</taxon>
        <taxon>Tracheophyta</taxon>
        <taxon>Spermatophyta</taxon>
        <taxon>Magnoliopsida</taxon>
        <taxon>eudicotyledons</taxon>
        <taxon>Gunneridae</taxon>
        <taxon>Pentapetalae</taxon>
        <taxon>asterids</taxon>
        <taxon>campanulids</taxon>
        <taxon>Asterales</taxon>
        <taxon>Asteraceae</taxon>
        <taxon>Asteroideae</taxon>
        <taxon>Anthemideae</taxon>
        <taxon>Anthemidinae</taxon>
        <taxon>Tanacetum</taxon>
    </lineage>
</organism>
<evidence type="ECO:0000256" key="1">
    <source>
        <dbReference type="SAM" id="MobiDB-lite"/>
    </source>
</evidence>
<dbReference type="EMBL" id="BKCJ011154610">
    <property type="protein sequence ID" value="GFC95469.1"/>
    <property type="molecule type" value="Genomic_DNA"/>
</dbReference>
<sequence>HLARTQDGQRLEQVGAGRGTGHGHAQGLQHLPGLEALGRHGVVEDTFEYLGVGAGLRVGGQGGGVGREGGAHLRVPLFGDYLLVVAAAHGGLAGFGIGAAPLQRKHREAEAVAVALAELARAIGLEQQRQVGKVRHRFLPAQIPVQQHVQRRGGQPLLAPNDVGDVHQVVVHDVGQVVGRHAIRLHQHLVIDGARMHHDPAANQI</sequence>
<accession>A0A699SCT6</accession>
<gene>
    <name evidence="2" type="ORF">Tci_867439</name>
</gene>
<protein>
    <submittedName>
        <fullName evidence="2">Uncharacterized protein</fullName>
    </submittedName>
</protein>
<name>A0A699SCT6_TANCI</name>
<dbReference type="AlphaFoldDB" id="A0A699SCT6"/>
<proteinExistence type="predicted"/>
<feature type="non-terminal residue" evidence="2">
    <location>
        <position position="1"/>
    </location>
</feature>
<evidence type="ECO:0000313" key="2">
    <source>
        <dbReference type="EMBL" id="GFC95469.1"/>
    </source>
</evidence>
<feature type="region of interest" description="Disordered" evidence="1">
    <location>
        <begin position="1"/>
        <end position="28"/>
    </location>
</feature>
<comment type="caution">
    <text evidence="2">The sequence shown here is derived from an EMBL/GenBank/DDBJ whole genome shotgun (WGS) entry which is preliminary data.</text>
</comment>
<feature type="non-terminal residue" evidence="2">
    <location>
        <position position="205"/>
    </location>
</feature>
<reference evidence="2" key="1">
    <citation type="journal article" date="2019" name="Sci. Rep.">
        <title>Draft genome of Tanacetum cinerariifolium, the natural source of mosquito coil.</title>
        <authorList>
            <person name="Yamashiro T."/>
            <person name="Shiraishi A."/>
            <person name="Satake H."/>
            <person name="Nakayama K."/>
        </authorList>
    </citation>
    <scope>NUCLEOTIDE SEQUENCE</scope>
</reference>